<reference evidence="2 3" key="1">
    <citation type="submission" date="2021-12" db="EMBL/GenBank/DDBJ databases">
        <title>Siccirubricoccus leaddurans sp. nov., a high concentration Zn2+ tolerance bacterium.</title>
        <authorList>
            <person name="Cao Y."/>
        </authorList>
    </citation>
    <scope>NUCLEOTIDE SEQUENCE [LARGE SCALE GENOMIC DNA]</scope>
    <source>
        <strain evidence="2 3">KC 17139</strain>
    </source>
</reference>
<dbReference type="InterPro" id="IPR011978">
    <property type="entry name" value="YgfB-like"/>
</dbReference>
<dbReference type="EMBL" id="JAFIRR010000033">
    <property type="protein sequence ID" value="MCO6415809.1"/>
    <property type="molecule type" value="Genomic_DNA"/>
</dbReference>
<keyword evidence="3" id="KW-1185">Reference proteome</keyword>
<accession>A0ABT1D1M4</accession>
<gene>
    <name evidence="2" type="ORF">JYK14_06415</name>
</gene>
<sequence>MPDPIPQAGPVDLDALDAFLLSDRAPKESMGLSDLDGFLTGIVVGPELILPSEWLPVVWGGGEPTFGSINEARSILGTIMGRYNEIARALDAAPDDLDPVFWEGSDGRVIVADWAAGFLDAVAMRPRAWEPLVRHPEARTLMLPLLLLGADGPDDLPFDDVALPEVDEEKLHAAGADLILGCVEGIAAFWKEHGARRPTPPRRQAPGRGAPGRRR</sequence>
<dbReference type="NCBIfam" id="TIGR02292">
    <property type="entry name" value="ygfB_yecA"/>
    <property type="match status" value="1"/>
</dbReference>
<evidence type="ECO:0000313" key="3">
    <source>
        <dbReference type="Proteomes" id="UP001523392"/>
    </source>
</evidence>
<proteinExistence type="predicted"/>
<comment type="caution">
    <text evidence="2">The sequence shown here is derived from an EMBL/GenBank/DDBJ whole genome shotgun (WGS) entry which is preliminary data.</text>
</comment>
<dbReference type="InterPro" id="IPR036255">
    <property type="entry name" value="YgfB-like_sf"/>
</dbReference>
<dbReference type="Gene3D" id="1.20.120.740">
    <property type="entry name" value="YgfB uncharacterised protein family UPF0149, PF03695"/>
    <property type="match status" value="1"/>
</dbReference>
<protein>
    <submittedName>
        <fullName evidence="2">UPF0149 family protein</fullName>
    </submittedName>
</protein>
<evidence type="ECO:0000256" key="1">
    <source>
        <dbReference type="SAM" id="MobiDB-lite"/>
    </source>
</evidence>
<evidence type="ECO:0000313" key="2">
    <source>
        <dbReference type="EMBL" id="MCO6415809.1"/>
    </source>
</evidence>
<feature type="region of interest" description="Disordered" evidence="1">
    <location>
        <begin position="193"/>
        <end position="215"/>
    </location>
</feature>
<organism evidence="2 3">
    <name type="scientific">Siccirubricoccus soli</name>
    <dbReference type="NCBI Taxonomy" id="2899147"/>
    <lineage>
        <taxon>Bacteria</taxon>
        <taxon>Pseudomonadati</taxon>
        <taxon>Pseudomonadota</taxon>
        <taxon>Alphaproteobacteria</taxon>
        <taxon>Acetobacterales</taxon>
        <taxon>Roseomonadaceae</taxon>
        <taxon>Siccirubricoccus</taxon>
    </lineage>
</organism>
<dbReference type="Pfam" id="PF03695">
    <property type="entry name" value="UPF0149"/>
    <property type="match status" value="1"/>
</dbReference>
<name>A0ABT1D1M4_9PROT</name>
<dbReference type="RefSeq" id="WP_252952411.1">
    <property type="nucleotide sequence ID" value="NZ_JAFIRR010000033.1"/>
</dbReference>
<dbReference type="SUPFAM" id="SSF101327">
    <property type="entry name" value="YgfB-like"/>
    <property type="match status" value="1"/>
</dbReference>
<dbReference type="Proteomes" id="UP001523392">
    <property type="component" value="Unassembled WGS sequence"/>
</dbReference>